<sequence>MSRQKLHFRFEFDGSGVPDSSRGTSGTVELMWRHNQAVMGLVYLTVQEEPRVQLIFLWRHNQAVMGLVYLTVQEESRTKRKAPCIVSSLLSGEPAWRAVLGETNNGQRSLSRYMVAELFMSLVGADSDDGRNQRHIS</sequence>
<gene>
    <name evidence="1" type="ORF">RRG08_042387</name>
</gene>
<comment type="caution">
    <text evidence="1">The sequence shown here is derived from an EMBL/GenBank/DDBJ whole genome shotgun (WGS) entry which is preliminary data.</text>
</comment>
<reference evidence="1" key="1">
    <citation type="journal article" date="2023" name="G3 (Bethesda)">
        <title>A reference genome for the long-term kleptoplast-retaining sea slug Elysia crispata morphotype clarki.</title>
        <authorList>
            <person name="Eastman K.E."/>
            <person name="Pendleton A.L."/>
            <person name="Shaikh M.A."/>
            <person name="Suttiyut T."/>
            <person name="Ogas R."/>
            <person name="Tomko P."/>
            <person name="Gavelis G."/>
            <person name="Widhalm J.R."/>
            <person name="Wisecaver J.H."/>
        </authorList>
    </citation>
    <scope>NUCLEOTIDE SEQUENCE</scope>
    <source>
        <strain evidence="1">ECLA1</strain>
    </source>
</reference>
<protein>
    <submittedName>
        <fullName evidence="1">Uncharacterized protein</fullName>
    </submittedName>
</protein>
<organism evidence="1 2">
    <name type="scientific">Elysia crispata</name>
    <name type="common">lettuce slug</name>
    <dbReference type="NCBI Taxonomy" id="231223"/>
    <lineage>
        <taxon>Eukaryota</taxon>
        <taxon>Metazoa</taxon>
        <taxon>Spiralia</taxon>
        <taxon>Lophotrochozoa</taxon>
        <taxon>Mollusca</taxon>
        <taxon>Gastropoda</taxon>
        <taxon>Heterobranchia</taxon>
        <taxon>Euthyneura</taxon>
        <taxon>Panpulmonata</taxon>
        <taxon>Sacoglossa</taxon>
        <taxon>Placobranchoidea</taxon>
        <taxon>Plakobranchidae</taxon>
        <taxon>Elysia</taxon>
    </lineage>
</organism>
<proteinExistence type="predicted"/>
<dbReference type="AlphaFoldDB" id="A0AAE1DDM7"/>
<name>A0AAE1DDM7_9GAST</name>
<dbReference type="Proteomes" id="UP001283361">
    <property type="component" value="Unassembled WGS sequence"/>
</dbReference>
<evidence type="ECO:0000313" key="2">
    <source>
        <dbReference type="Proteomes" id="UP001283361"/>
    </source>
</evidence>
<evidence type="ECO:0000313" key="1">
    <source>
        <dbReference type="EMBL" id="KAK3766607.1"/>
    </source>
</evidence>
<keyword evidence="2" id="KW-1185">Reference proteome</keyword>
<accession>A0AAE1DDM7</accession>
<dbReference type="EMBL" id="JAWDGP010004208">
    <property type="protein sequence ID" value="KAK3766607.1"/>
    <property type="molecule type" value="Genomic_DNA"/>
</dbReference>